<proteinExistence type="inferred from homology"/>
<dbReference type="Pfam" id="PF03856">
    <property type="entry name" value="SUN"/>
    <property type="match status" value="1"/>
</dbReference>
<keyword evidence="8" id="KW-0326">Glycosidase</keyword>
<evidence type="ECO:0000256" key="4">
    <source>
        <dbReference type="ARBA" id="ARBA00022525"/>
    </source>
</evidence>
<dbReference type="GO" id="GO:0009277">
    <property type="term" value="C:fungal-type cell wall"/>
    <property type="evidence" value="ECO:0007669"/>
    <property type="project" value="TreeGrafter"/>
</dbReference>
<feature type="compositionally biased region" description="Polar residues" evidence="11">
    <location>
        <begin position="146"/>
        <end position="160"/>
    </location>
</feature>
<feature type="region of interest" description="Disordered" evidence="11">
    <location>
        <begin position="130"/>
        <end position="171"/>
    </location>
</feature>
<feature type="signal peptide" evidence="12">
    <location>
        <begin position="1"/>
        <end position="19"/>
    </location>
</feature>
<dbReference type="PANTHER" id="PTHR31316">
    <property type="entry name" value="BETA-GLUCOSIDASE-LIKE PROTEIN NCA3, MITOCHONDRIAL-RELATED"/>
    <property type="match status" value="1"/>
</dbReference>
<dbReference type="InterPro" id="IPR051526">
    <property type="entry name" value="Beta-Glucosidase_SUN"/>
</dbReference>
<keyword evidence="5 12" id="KW-0732">Signal</keyword>
<evidence type="ECO:0000256" key="5">
    <source>
        <dbReference type="ARBA" id="ARBA00022729"/>
    </source>
</evidence>
<dbReference type="EMBL" id="SRRH01000617">
    <property type="protein sequence ID" value="KAG6286622.1"/>
    <property type="molecule type" value="Genomic_DNA"/>
</dbReference>
<evidence type="ECO:0000256" key="9">
    <source>
        <dbReference type="ARBA" id="ARBA00023316"/>
    </source>
</evidence>
<reference evidence="13 14" key="1">
    <citation type="journal article" date="2020" name="bioRxiv">
        <title>Whole genome comparisons of ergot fungi reveals the divergence and evolution of species within the genus Claviceps are the result of varying mechanisms driving genome evolution and host range expansion.</title>
        <authorList>
            <person name="Wyka S.A."/>
            <person name="Mondo S.J."/>
            <person name="Liu M."/>
            <person name="Dettman J."/>
            <person name="Nalam V."/>
            <person name="Broders K.D."/>
        </authorList>
    </citation>
    <scope>NUCLEOTIDE SEQUENCE [LARGE SCALE GENOMIC DNA]</scope>
    <source>
        <strain evidence="13 14">Clav52</strain>
    </source>
</reference>
<keyword evidence="7" id="KW-0119">Carbohydrate metabolism</keyword>
<feature type="chain" id="PRO_5040476049" description="Cell cycle regulation and aging protein" evidence="12">
    <location>
        <begin position="20"/>
        <end position="441"/>
    </location>
</feature>
<name>A0A9P7QCZ6_9HYPO</name>
<evidence type="ECO:0000256" key="10">
    <source>
        <dbReference type="ARBA" id="ARBA00023326"/>
    </source>
</evidence>
<evidence type="ECO:0000256" key="11">
    <source>
        <dbReference type="SAM" id="MobiDB-lite"/>
    </source>
</evidence>
<comment type="similarity">
    <text evidence="2">Belongs to the SUN family.</text>
</comment>
<evidence type="ECO:0000313" key="14">
    <source>
        <dbReference type="Proteomes" id="UP000707071"/>
    </source>
</evidence>
<evidence type="ECO:0000256" key="6">
    <source>
        <dbReference type="ARBA" id="ARBA00022801"/>
    </source>
</evidence>
<keyword evidence="14" id="KW-1185">Reference proteome</keyword>
<evidence type="ECO:0000313" key="13">
    <source>
        <dbReference type="EMBL" id="KAG6286622.1"/>
    </source>
</evidence>
<dbReference type="AlphaFoldDB" id="A0A9P7QCZ6"/>
<keyword evidence="6" id="KW-0378">Hydrolase</keyword>
<dbReference type="GO" id="GO:0031505">
    <property type="term" value="P:fungal-type cell wall organization"/>
    <property type="evidence" value="ECO:0007669"/>
    <property type="project" value="TreeGrafter"/>
</dbReference>
<keyword evidence="4" id="KW-0964">Secreted</keyword>
<evidence type="ECO:0000256" key="12">
    <source>
        <dbReference type="SAM" id="SignalP"/>
    </source>
</evidence>
<evidence type="ECO:0000256" key="8">
    <source>
        <dbReference type="ARBA" id="ARBA00023295"/>
    </source>
</evidence>
<dbReference type="PANTHER" id="PTHR31316:SF0">
    <property type="entry name" value="SECRETED BETA-GLUCOSIDASE SIM1-RELATED"/>
    <property type="match status" value="1"/>
</dbReference>
<accession>A0A9P7QCZ6</accession>
<dbReference type="GO" id="GO:0000272">
    <property type="term" value="P:polysaccharide catabolic process"/>
    <property type="evidence" value="ECO:0007669"/>
    <property type="project" value="UniProtKB-KW"/>
</dbReference>
<sequence>MKNLVQLAIAATLAIGATANSHNHMHRHAKKQAGSEAAPKAGDSDVHYVAEAVEVVYQLDGQVLDANKAVAGIKDGEYVVVGETTPKYTPPPPPPPPTSTSSSSSTPPPPKATPAVAKNIGAQFLEKPADTPHAIPKVPSPSSPPKNTQPAKPSKPSTPSGGTGLNAHFPSGQIKCSEFPSQYGAIPLNHLGFGGYSGLQFVPSFSMKASLSISNIITGITGDKCSSGCLCSYSCPPGYQKTQWPKAQGATKQSAGGLHCNADGYLELTRPEVPTLCERGAGGVTIQNDLDVVVSACRTDYPGTENMVIPAVAQPGETIEVTNPVQNAYYIWDGKPTSAQYYINKKGLDAAQCCRWNCALDPLGCGNWAPLVLGVGQAEDGVTFLSIFQNLPTSTALLDFNVEITGDVNSKCAFKNGQWIGGSSGCTTGMKKGGKAVIRYF</sequence>
<dbReference type="Proteomes" id="UP000707071">
    <property type="component" value="Unassembled WGS sequence"/>
</dbReference>
<evidence type="ECO:0000256" key="7">
    <source>
        <dbReference type="ARBA" id="ARBA00023277"/>
    </source>
</evidence>
<dbReference type="InterPro" id="IPR005556">
    <property type="entry name" value="SUN"/>
</dbReference>
<comment type="caution">
    <text evidence="13">The sequence shown here is derived from an EMBL/GenBank/DDBJ whole genome shotgun (WGS) entry which is preliminary data.</text>
</comment>
<dbReference type="GO" id="GO:0016798">
    <property type="term" value="F:hydrolase activity, acting on glycosyl bonds"/>
    <property type="evidence" value="ECO:0007669"/>
    <property type="project" value="UniProtKB-KW"/>
</dbReference>
<evidence type="ECO:0000256" key="2">
    <source>
        <dbReference type="ARBA" id="ARBA00010579"/>
    </source>
</evidence>
<keyword evidence="10" id="KW-0624">Polysaccharide degradation</keyword>
<evidence type="ECO:0008006" key="15">
    <source>
        <dbReference type="Google" id="ProtNLM"/>
    </source>
</evidence>
<organism evidence="13 14">
    <name type="scientific">Claviceps aff. purpurea</name>
    <dbReference type="NCBI Taxonomy" id="1967640"/>
    <lineage>
        <taxon>Eukaryota</taxon>
        <taxon>Fungi</taxon>
        <taxon>Dikarya</taxon>
        <taxon>Ascomycota</taxon>
        <taxon>Pezizomycotina</taxon>
        <taxon>Sordariomycetes</taxon>
        <taxon>Hypocreomycetidae</taxon>
        <taxon>Hypocreales</taxon>
        <taxon>Clavicipitaceae</taxon>
        <taxon>Claviceps</taxon>
    </lineage>
</organism>
<feature type="compositionally biased region" description="Pro residues" evidence="11">
    <location>
        <begin position="88"/>
        <end position="98"/>
    </location>
</feature>
<gene>
    <name evidence="13" type="ORF">E4U09_006650</name>
</gene>
<evidence type="ECO:0000256" key="3">
    <source>
        <dbReference type="ARBA" id="ARBA00022512"/>
    </source>
</evidence>
<dbReference type="GO" id="GO:0009986">
    <property type="term" value="C:cell surface"/>
    <property type="evidence" value="ECO:0007669"/>
    <property type="project" value="TreeGrafter"/>
</dbReference>
<evidence type="ECO:0000256" key="1">
    <source>
        <dbReference type="ARBA" id="ARBA00004191"/>
    </source>
</evidence>
<feature type="region of interest" description="Disordered" evidence="11">
    <location>
        <begin position="83"/>
        <end position="115"/>
    </location>
</feature>
<protein>
    <recommendedName>
        <fullName evidence="15">Cell cycle regulation and aging protein</fullName>
    </recommendedName>
</protein>
<comment type="subcellular location">
    <subcellularLocation>
        <location evidence="1">Secreted</location>
        <location evidence="1">Cell wall</location>
    </subcellularLocation>
</comment>
<keyword evidence="9" id="KW-0961">Cell wall biogenesis/degradation</keyword>
<keyword evidence="3" id="KW-0134">Cell wall</keyword>